<keyword evidence="1" id="KW-0175">Coiled coil</keyword>
<protein>
    <submittedName>
        <fullName evidence="2">Uncharacterized protein</fullName>
    </submittedName>
</protein>
<dbReference type="Pfam" id="PF05537">
    <property type="entry name" value="DUF759"/>
    <property type="match status" value="1"/>
</dbReference>
<gene>
    <name evidence="2" type="ordered locus">BbuZS7_X15</name>
</gene>
<evidence type="ECO:0000256" key="1">
    <source>
        <dbReference type="SAM" id="Coils"/>
    </source>
</evidence>
<evidence type="ECO:0000313" key="2">
    <source>
        <dbReference type="EMBL" id="ACK74289.1"/>
    </source>
</evidence>
<accession>A0A0H3C1C9</accession>
<dbReference type="InterPro" id="IPR008478">
    <property type="entry name" value="DUF759_BOR_spp"/>
</dbReference>
<keyword evidence="2" id="KW-0614">Plasmid</keyword>
<dbReference type="HOGENOM" id="CLU_036579_0_0_12"/>
<dbReference type="AlphaFoldDB" id="A0A0H3C1C9"/>
<dbReference type="KEGG" id="bbz:BbuZS7_X15"/>
<name>A0A0H3C1C9_BORBZ</name>
<dbReference type="RefSeq" id="WP_012599433.1">
    <property type="nucleotide sequence ID" value="NC_011735.1"/>
</dbReference>
<evidence type="ECO:0000313" key="3">
    <source>
        <dbReference type="Proteomes" id="UP000006901"/>
    </source>
</evidence>
<organism evidence="2 3">
    <name type="scientific">Borreliella burgdorferi (strain ZS7)</name>
    <name type="common">Borrelia burgdorferi</name>
    <dbReference type="NCBI Taxonomy" id="445985"/>
    <lineage>
        <taxon>Bacteria</taxon>
        <taxon>Pseudomonadati</taxon>
        <taxon>Spirochaetota</taxon>
        <taxon>Spirochaetia</taxon>
        <taxon>Spirochaetales</taxon>
        <taxon>Borreliaceae</taxon>
        <taxon>Borreliella</taxon>
    </lineage>
</organism>
<dbReference type="EMBL" id="CP001200">
    <property type="protein sequence ID" value="ACK74289.1"/>
    <property type="molecule type" value="Genomic_DNA"/>
</dbReference>
<proteinExistence type="predicted"/>
<dbReference type="Proteomes" id="UP000006901">
    <property type="component" value="Plasmid ZS7_cp32-12"/>
</dbReference>
<geneLocation type="plasmid" evidence="2 3">
    <name>ZS7_cp32-12</name>
</geneLocation>
<sequence>MSDKFTIKFKGILDHAATKKAIEQDISKMEKYLKPKKSSLGSTKDIVKNNLSDKKKELSRQSKFESLRERVEKYRLTQTKKLIKQGMGFEKARKETFRRSLMSDRDKRRLEYKELAKESKAKSKMLAASQGKGLVAKIAIGSALGNIISNAMSKVGGGLLGFAKKAVEEDTKTKRTQLLNKAFYGDPKEKEGLLKIIGGMKGFERDLEKEEFLNQASVFKGTLRDLDMLNETNLKNAVEFAAMLKSSGAMSSEDAVKAVNSVLGGDGSELFDLLKKSGVGDKYIEDAKMAWQSGAQVDLDSRITKMMEMFKDFKSFGLTKKVNNAESIQSNLASAEQTLQNLTTTVLDPILGLVNKITKYFEGFKFETHIINPIIDGIKSIFNLNYFFAKLKSMLPGWMGGDEGAALKKLQEEVQNQDNANNTP</sequence>
<feature type="coiled-coil region" evidence="1">
    <location>
        <begin position="318"/>
        <end position="345"/>
    </location>
</feature>
<reference evidence="2 3" key="1">
    <citation type="journal article" date="2011" name="J. Bacteriol.">
        <title>Whole-genome sequences of thirteen isolates of Borrelia burgdorferi.</title>
        <authorList>
            <person name="Schutzer S.E."/>
            <person name="Fraser-Liggett C.M."/>
            <person name="Casjens S.R."/>
            <person name="Qiu W.G."/>
            <person name="Dunn J.J."/>
            <person name="Mongodin E.F."/>
            <person name="Luft B.J."/>
        </authorList>
    </citation>
    <scope>NUCLEOTIDE SEQUENCE [LARGE SCALE GENOMIC DNA]</scope>
    <source>
        <strain evidence="2 3">ZS7</strain>
        <plasmid evidence="2 3">ZS7_cp32-12</plasmid>
    </source>
</reference>